<feature type="region of interest" description="Disordered" evidence="4">
    <location>
        <begin position="1"/>
        <end position="21"/>
    </location>
</feature>
<evidence type="ECO:0000256" key="4">
    <source>
        <dbReference type="SAM" id="MobiDB-lite"/>
    </source>
</evidence>
<dbReference type="PANTHER" id="PTHR46847">
    <property type="entry name" value="D-ALLOSE-BINDING PERIPLASMIC PROTEIN-RELATED"/>
    <property type="match status" value="1"/>
</dbReference>
<name>B9BGX4_9BURK</name>
<dbReference type="Gene3D" id="3.40.50.2300">
    <property type="match status" value="2"/>
</dbReference>
<dbReference type="InterPro" id="IPR025997">
    <property type="entry name" value="SBP_2_dom"/>
</dbReference>
<feature type="domain" description="Periplasmic binding protein" evidence="5">
    <location>
        <begin position="62"/>
        <end position="307"/>
    </location>
</feature>
<keyword evidence="6" id="KW-0762">Sugar transport</keyword>
<evidence type="ECO:0000313" key="6">
    <source>
        <dbReference type="EMBL" id="EEE08947.1"/>
    </source>
</evidence>
<dbReference type="CDD" id="cd06321">
    <property type="entry name" value="PBP1_ABC_sugar_binding-like"/>
    <property type="match status" value="1"/>
</dbReference>
<comment type="similarity">
    <text evidence="2">Belongs to the bacterial solute-binding protein 2 family.</text>
</comment>
<dbReference type="GO" id="GO:0030246">
    <property type="term" value="F:carbohydrate binding"/>
    <property type="evidence" value="ECO:0007669"/>
    <property type="project" value="UniProtKB-ARBA"/>
</dbReference>
<dbReference type="PANTHER" id="PTHR46847:SF1">
    <property type="entry name" value="D-ALLOSE-BINDING PERIPLASMIC PROTEIN-RELATED"/>
    <property type="match status" value="1"/>
</dbReference>
<dbReference type="EMBL" id="ACFC01000001">
    <property type="protein sequence ID" value="EEE08947.1"/>
    <property type="molecule type" value="Genomic_DNA"/>
</dbReference>
<dbReference type="Pfam" id="PF13407">
    <property type="entry name" value="Peripla_BP_4"/>
    <property type="match status" value="1"/>
</dbReference>
<protein>
    <submittedName>
        <fullName evidence="6">ABC sugar transporter, periplasmic ligand binding protein</fullName>
    </submittedName>
</protein>
<dbReference type="GO" id="GO:0030313">
    <property type="term" value="C:cell envelope"/>
    <property type="evidence" value="ECO:0007669"/>
    <property type="project" value="UniProtKB-SubCell"/>
</dbReference>
<dbReference type="InterPro" id="IPR028082">
    <property type="entry name" value="Peripla_BP_I"/>
</dbReference>
<dbReference type="AlphaFoldDB" id="B9BGX4"/>
<sequence length="336" mass="34840">MHETGARAPAPIPADIEDPGDTVMMQPSFASPFGRTVRVAAVAALAVAAVLPAAAHAAPLRIGMTFQELNNPYFVTMQKALNEAAASIGAQVVVTDAHHDVTKQVSDVEDMLQKKIDILLVNPTDSTGIQSAITQAKKAGAVVVAVDANANGPVDSFVGSKNYDAGVMSCDYLAKAIGGSGEVAILDGIPVVPILERVRGCKAGLAKYPNVKLVDTQNGKQERATALSVTENMISAHPKLKGIFSVNDGGSMGALAAIESSGKDIKLTSVDGAPEAIAAIQKPNSKFIETTAQFPADQVRIALGIAIARKWGATVPKAIPVDVKVVDRGNAKGFSW</sequence>
<reference evidence="6 7" key="1">
    <citation type="journal article" date="2012" name="J. Bacteriol.">
        <title>Draft Genome Sequence Determination for Cystic Fibrosis and Chronic Granulomatous Disease Burkholderia multivorans Isolates.</title>
        <authorList>
            <person name="Varga J.J."/>
            <person name="Losada L."/>
            <person name="Zelazny A.M."/>
            <person name="Brinkac L."/>
            <person name="Harkins D."/>
            <person name="Radune D."/>
            <person name="Hostetler J."/>
            <person name="Sampaio E.P."/>
            <person name="Ronning C.M."/>
            <person name="Nierman W.C."/>
            <person name="Greenberg D.E."/>
            <person name="Holland S.M."/>
            <person name="Goldberg J.B."/>
        </authorList>
    </citation>
    <scope>NUCLEOTIDE SEQUENCE [LARGE SCALE GENOMIC DNA]</scope>
    <source>
        <strain evidence="6 7">CGD2</strain>
    </source>
</reference>
<dbReference type="Proteomes" id="UP000004535">
    <property type="component" value="Unassembled WGS sequence"/>
</dbReference>
<proteinExistence type="inferred from homology"/>
<gene>
    <name evidence="6" type="ORF">BURMUCGD2_4319</name>
</gene>
<evidence type="ECO:0000256" key="3">
    <source>
        <dbReference type="ARBA" id="ARBA00022729"/>
    </source>
</evidence>
<comment type="caution">
    <text evidence="6">The sequence shown here is derived from an EMBL/GenBank/DDBJ whole genome shotgun (WGS) entry which is preliminary data.</text>
</comment>
<evidence type="ECO:0000256" key="2">
    <source>
        <dbReference type="ARBA" id="ARBA00007639"/>
    </source>
</evidence>
<organism evidence="6 7">
    <name type="scientific">Burkholderia multivorans CGD2</name>
    <dbReference type="NCBI Taxonomy" id="513052"/>
    <lineage>
        <taxon>Bacteria</taxon>
        <taxon>Pseudomonadati</taxon>
        <taxon>Pseudomonadota</taxon>
        <taxon>Betaproteobacteria</taxon>
        <taxon>Burkholderiales</taxon>
        <taxon>Burkholderiaceae</taxon>
        <taxon>Burkholderia</taxon>
        <taxon>Burkholderia cepacia complex</taxon>
    </lineage>
</organism>
<dbReference type="SUPFAM" id="SSF53822">
    <property type="entry name" value="Periplasmic binding protein-like I"/>
    <property type="match status" value="1"/>
</dbReference>
<comment type="subcellular location">
    <subcellularLocation>
        <location evidence="1">Cell envelope</location>
    </subcellularLocation>
</comment>
<evidence type="ECO:0000313" key="7">
    <source>
        <dbReference type="Proteomes" id="UP000004535"/>
    </source>
</evidence>
<evidence type="ECO:0000259" key="5">
    <source>
        <dbReference type="Pfam" id="PF13407"/>
    </source>
</evidence>
<accession>B9BGX4</accession>
<keyword evidence="3" id="KW-0732">Signal</keyword>
<evidence type="ECO:0000256" key="1">
    <source>
        <dbReference type="ARBA" id="ARBA00004196"/>
    </source>
</evidence>
<keyword evidence="6" id="KW-0813">Transport</keyword>